<dbReference type="EMBL" id="BDQK01000005">
    <property type="protein sequence ID" value="GBF79824.1"/>
    <property type="molecule type" value="Genomic_DNA"/>
</dbReference>
<proteinExistence type="predicted"/>
<gene>
    <name evidence="1" type="ORF">AsFPU1_1224</name>
</gene>
<evidence type="ECO:0000313" key="2">
    <source>
        <dbReference type="Proteomes" id="UP000287247"/>
    </source>
</evidence>
<comment type="caution">
    <text evidence="1">The sequence shown here is derived from an EMBL/GenBank/DDBJ whole genome shotgun (WGS) entry which is preliminary data.</text>
</comment>
<name>A0A401IF11_APHSA</name>
<dbReference type="Proteomes" id="UP000287247">
    <property type="component" value="Unassembled WGS sequence"/>
</dbReference>
<dbReference type="AlphaFoldDB" id="A0A401IF11"/>
<accession>A0A401IF11</accession>
<dbReference type="RefSeq" id="WP_124973965.1">
    <property type="nucleotide sequence ID" value="NZ_BDQK01000005.1"/>
</dbReference>
<sequence length="89" mass="10634">MNEDRLARIEKIVESNAKSIQALSDAVAQDRKEWARDRHHIFDWMSRLAAAQRDFYEVQSDYIRHIETIEDRLATILERFSPEEKEDQT</sequence>
<keyword evidence="2" id="KW-1185">Reference proteome</keyword>
<protein>
    <submittedName>
        <fullName evidence="1">Uncharacterized protein</fullName>
    </submittedName>
</protein>
<organism evidence="1 2">
    <name type="scientific">Aphanothece sacrum FPU1</name>
    <dbReference type="NCBI Taxonomy" id="1920663"/>
    <lineage>
        <taxon>Bacteria</taxon>
        <taxon>Bacillati</taxon>
        <taxon>Cyanobacteriota</taxon>
        <taxon>Cyanophyceae</taxon>
        <taxon>Oscillatoriophycideae</taxon>
        <taxon>Chroococcales</taxon>
        <taxon>Aphanothecaceae</taxon>
        <taxon>Aphanothece</taxon>
    </lineage>
</organism>
<dbReference type="OrthoDB" id="428252at2"/>
<evidence type="ECO:0000313" key="1">
    <source>
        <dbReference type="EMBL" id="GBF79824.1"/>
    </source>
</evidence>
<reference evidence="2" key="1">
    <citation type="submission" date="2017-05" db="EMBL/GenBank/DDBJ databases">
        <title>Physiological properties and genetic analysis related to exopolysaccharide production of fresh-water unicellular cyanobacterium Aphanothece sacrum, Suizenji Nori, that has been cultured as a food source in Japan.</title>
        <authorList>
            <person name="Kanesaki Y."/>
            <person name="Yoshikawa S."/>
            <person name="Ohki K."/>
        </authorList>
    </citation>
    <scope>NUCLEOTIDE SEQUENCE [LARGE SCALE GENOMIC DNA]</scope>
    <source>
        <strain evidence="2">FPU1</strain>
    </source>
</reference>